<evidence type="ECO:0000259" key="7">
    <source>
        <dbReference type="PROSITE" id="PS50850"/>
    </source>
</evidence>
<feature type="transmembrane region" description="Helical" evidence="6">
    <location>
        <begin position="129"/>
        <end position="147"/>
    </location>
</feature>
<dbReference type="SUPFAM" id="SSF103473">
    <property type="entry name" value="MFS general substrate transporter"/>
    <property type="match status" value="1"/>
</dbReference>
<organism evidence="8 9">
    <name type="scientific">Cercospora zeae-maydis SCOH1-5</name>
    <dbReference type="NCBI Taxonomy" id="717836"/>
    <lineage>
        <taxon>Eukaryota</taxon>
        <taxon>Fungi</taxon>
        <taxon>Dikarya</taxon>
        <taxon>Ascomycota</taxon>
        <taxon>Pezizomycotina</taxon>
        <taxon>Dothideomycetes</taxon>
        <taxon>Dothideomycetidae</taxon>
        <taxon>Mycosphaerellales</taxon>
        <taxon>Mycosphaerellaceae</taxon>
        <taxon>Cercospora</taxon>
    </lineage>
</organism>
<keyword evidence="2" id="KW-0813">Transport</keyword>
<feature type="transmembrane region" description="Helical" evidence="6">
    <location>
        <begin position="153"/>
        <end position="178"/>
    </location>
</feature>
<evidence type="ECO:0000256" key="6">
    <source>
        <dbReference type="SAM" id="Phobius"/>
    </source>
</evidence>
<keyword evidence="3 6" id="KW-0812">Transmembrane</keyword>
<dbReference type="OrthoDB" id="3639251at2759"/>
<feature type="domain" description="Major facilitator superfamily (MFS) profile" evidence="7">
    <location>
        <begin position="62"/>
        <end position="477"/>
    </location>
</feature>
<comment type="subcellular location">
    <subcellularLocation>
        <location evidence="1">Membrane</location>
        <topology evidence="1">Multi-pass membrane protein</topology>
    </subcellularLocation>
</comment>
<name>A0A6A6FAV4_9PEZI</name>
<feature type="transmembrane region" description="Helical" evidence="6">
    <location>
        <begin position="295"/>
        <end position="316"/>
    </location>
</feature>
<dbReference type="GO" id="GO:0016020">
    <property type="term" value="C:membrane"/>
    <property type="evidence" value="ECO:0007669"/>
    <property type="project" value="UniProtKB-SubCell"/>
</dbReference>
<sequence length="497" mass="55513">MRFLESPESPSDWPSQPWLSIVSPNFASLYASPSKGHGPAQPGDEWDDPRVNKIKRTVDIRLSIILALMYIVNQIDRNNLPNAVIAGMDEDLNLVGNRYSVIVLVFFPTYVIFNFVATVLTRKLGPRPFLAGITLAFGLVVVGFGLVESWTPLIGLRILLGMFESCFFPSAIFLVAMWYTRREVAKRNAFFYLVGNSVGGFGGVLAYGLQQMDGIGGRPGWQWIFIWEGIMTVIIALIGFFFLIDFPEEAHKTKWFLEKEEIQIMIDRVQRDRADAHVTPFNLKHYLSQAKDWKIWFFAVNFGMSGAVTYAVSYFLPIILRDSLGFTVVQSQCLTAPCYAFSFLLGFACSWVSDKYNIRGHIIVFNCILEIIGVAVLGYAEQPYVRYFGAFLITAGANSNVPASMTYQANNVVGQWRRAFTSATIVAWGGIGGVIGSVAFRSQDSPAYRPGLYTCFTCASVTIVSVATTTVYMWHKNRQQAKGLVVIEGVPGFRYTL</sequence>
<evidence type="ECO:0000256" key="4">
    <source>
        <dbReference type="ARBA" id="ARBA00022989"/>
    </source>
</evidence>
<dbReference type="Pfam" id="PF07690">
    <property type="entry name" value="MFS_1"/>
    <property type="match status" value="1"/>
</dbReference>
<evidence type="ECO:0000256" key="1">
    <source>
        <dbReference type="ARBA" id="ARBA00004141"/>
    </source>
</evidence>
<feature type="transmembrane region" description="Helical" evidence="6">
    <location>
        <begin position="328"/>
        <end position="350"/>
    </location>
</feature>
<dbReference type="GO" id="GO:0022857">
    <property type="term" value="F:transmembrane transporter activity"/>
    <property type="evidence" value="ECO:0007669"/>
    <property type="project" value="InterPro"/>
</dbReference>
<protein>
    <recommendedName>
        <fullName evidence="7">Major facilitator superfamily (MFS) profile domain-containing protein</fullName>
    </recommendedName>
</protein>
<dbReference type="InterPro" id="IPR036259">
    <property type="entry name" value="MFS_trans_sf"/>
</dbReference>
<evidence type="ECO:0000256" key="2">
    <source>
        <dbReference type="ARBA" id="ARBA00022448"/>
    </source>
</evidence>
<feature type="transmembrane region" description="Helical" evidence="6">
    <location>
        <begin position="362"/>
        <end position="380"/>
    </location>
</feature>
<feature type="transmembrane region" description="Helical" evidence="6">
    <location>
        <begin position="451"/>
        <end position="474"/>
    </location>
</feature>
<dbReference type="AlphaFoldDB" id="A0A6A6FAV4"/>
<evidence type="ECO:0000256" key="3">
    <source>
        <dbReference type="ARBA" id="ARBA00022692"/>
    </source>
</evidence>
<evidence type="ECO:0000256" key="5">
    <source>
        <dbReference type="ARBA" id="ARBA00023136"/>
    </source>
</evidence>
<gene>
    <name evidence="8" type="ORF">CERZMDRAFT_113405</name>
</gene>
<dbReference type="PANTHER" id="PTHR43791:SF47">
    <property type="entry name" value="MAJOR FACILITATOR SUPERFAMILY (MFS) PROFILE DOMAIN-CONTAINING PROTEIN-RELATED"/>
    <property type="match status" value="1"/>
</dbReference>
<dbReference type="EMBL" id="ML992681">
    <property type="protein sequence ID" value="KAF2210516.1"/>
    <property type="molecule type" value="Genomic_DNA"/>
</dbReference>
<feature type="transmembrane region" description="Helical" evidence="6">
    <location>
        <begin position="95"/>
        <end position="117"/>
    </location>
</feature>
<reference evidence="8" key="1">
    <citation type="journal article" date="2020" name="Stud. Mycol.">
        <title>101 Dothideomycetes genomes: a test case for predicting lifestyles and emergence of pathogens.</title>
        <authorList>
            <person name="Haridas S."/>
            <person name="Albert R."/>
            <person name="Binder M."/>
            <person name="Bloem J."/>
            <person name="Labutti K."/>
            <person name="Salamov A."/>
            <person name="Andreopoulos B."/>
            <person name="Baker S."/>
            <person name="Barry K."/>
            <person name="Bills G."/>
            <person name="Bluhm B."/>
            <person name="Cannon C."/>
            <person name="Castanera R."/>
            <person name="Culley D."/>
            <person name="Daum C."/>
            <person name="Ezra D."/>
            <person name="Gonzalez J."/>
            <person name="Henrissat B."/>
            <person name="Kuo A."/>
            <person name="Liang C."/>
            <person name="Lipzen A."/>
            <person name="Lutzoni F."/>
            <person name="Magnuson J."/>
            <person name="Mondo S."/>
            <person name="Nolan M."/>
            <person name="Ohm R."/>
            <person name="Pangilinan J."/>
            <person name="Park H.-J."/>
            <person name="Ramirez L."/>
            <person name="Alfaro M."/>
            <person name="Sun H."/>
            <person name="Tritt A."/>
            <person name="Yoshinaga Y."/>
            <person name="Zwiers L.-H."/>
            <person name="Turgeon B."/>
            <person name="Goodwin S."/>
            <person name="Spatafora J."/>
            <person name="Crous P."/>
            <person name="Grigoriev I."/>
        </authorList>
    </citation>
    <scope>NUCLEOTIDE SEQUENCE</scope>
    <source>
        <strain evidence="8">SCOH1-5</strain>
    </source>
</reference>
<proteinExistence type="predicted"/>
<dbReference type="PANTHER" id="PTHR43791">
    <property type="entry name" value="PERMEASE-RELATED"/>
    <property type="match status" value="1"/>
</dbReference>
<feature type="transmembrane region" description="Helical" evidence="6">
    <location>
        <begin position="419"/>
        <end position="439"/>
    </location>
</feature>
<keyword evidence="5 6" id="KW-0472">Membrane</keyword>
<evidence type="ECO:0000313" key="8">
    <source>
        <dbReference type="EMBL" id="KAF2210516.1"/>
    </source>
</evidence>
<dbReference type="Gene3D" id="1.20.1250.20">
    <property type="entry name" value="MFS general substrate transporter like domains"/>
    <property type="match status" value="2"/>
</dbReference>
<feature type="transmembrane region" description="Helical" evidence="6">
    <location>
        <begin position="190"/>
        <end position="209"/>
    </location>
</feature>
<keyword evidence="4 6" id="KW-1133">Transmembrane helix</keyword>
<dbReference type="Proteomes" id="UP000799539">
    <property type="component" value="Unassembled WGS sequence"/>
</dbReference>
<dbReference type="InterPro" id="IPR011701">
    <property type="entry name" value="MFS"/>
</dbReference>
<feature type="transmembrane region" description="Helical" evidence="6">
    <location>
        <begin position="386"/>
        <end position="407"/>
    </location>
</feature>
<dbReference type="FunFam" id="1.20.1250.20:FF:000013">
    <property type="entry name" value="MFS general substrate transporter"/>
    <property type="match status" value="1"/>
</dbReference>
<dbReference type="InterPro" id="IPR020846">
    <property type="entry name" value="MFS_dom"/>
</dbReference>
<dbReference type="FunFam" id="1.20.1250.20:FF:000018">
    <property type="entry name" value="MFS transporter permease"/>
    <property type="match status" value="1"/>
</dbReference>
<dbReference type="PROSITE" id="PS50850">
    <property type="entry name" value="MFS"/>
    <property type="match status" value="1"/>
</dbReference>
<keyword evidence="9" id="KW-1185">Reference proteome</keyword>
<accession>A0A6A6FAV4</accession>
<feature type="transmembrane region" description="Helical" evidence="6">
    <location>
        <begin position="221"/>
        <end position="244"/>
    </location>
</feature>
<evidence type="ECO:0000313" key="9">
    <source>
        <dbReference type="Proteomes" id="UP000799539"/>
    </source>
</evidence>